<evidence type="ECO:0000256" key="1">
    <source>
        <dbReference type="SAM" id="MobiDB-lite"/>
    </source>
</evidence>
<comment type="caution">
    <text evidence="2">The sequence shown here is derived from an EMBL/GenBank/DDBJ whole genome shotgun (WGS) entry which is preliminary data.</text>
</comment>
<organism evidence="2 3">
    <name type="scientific">Umbelopsis ramanniana AG</name>
    <dbReference type="NCBI Taxonomy" id="1314678"/>
    <lineage>
        <taxon>Eukaryota</taxon>
        <taxon>Fungi</taxon>
        <taxon>Fungi incertae sedis</taxon>
        <taxon>Mucoromycota</taxon>
        <taxon>Mucoromycotina</taxon>
        <taxon>Umbelopsidomycetes</taxon>
        <taxon>Umbelopsidales</taxon>
        <taxon>Umbelopsidaceae</taxon>
        <taxon>Umbelopsis</taxon>
    </lineage>
</organism>
<dbReference type="GeneID" id="75911400"/>
<dbReference type="RefSeq" id="XP_051448392.1">
    <property type="nucleotide sequence ID" value="XM_051586052.1"/>
</dbReference>
<feature type="compositionally biased region" description="Basic and acidic residues" evidence="1">
    <location>
        <begin position="108"/>
        <end position="118"/>
    </location>
</feature>
<gene>
    <name evidence="2" type="ORF">K450DRAFT_223386</name>
</gene>
<dbReference type="Proteomes" id="UP001206595">
    <property type="component" value="Unassembled WGS sequence"/>
</dbReference>
<proteinExistence type="predicted"/>
<keyword evidence="3" id="KW-1185">Reference proteome</keyword>
<dbReference type="AlphaFoldDB" id="A0AAD5EGN8"/>
<evidence type="ECO:0000313" key="2">
    <source>
        <dbReference type="EMBL" id="KAI8583388.1"/>
    </source>
</evidence>
<reference evidence="2" key="2">
    <citation type="journal article" date="2022" name="Proc. Natl. Acad. Sci. U.S.A.">
        <title>Diploid-dominant life cycles characterize the early evolution of Fungi.</title>
        <authorList>
            <person name="Amses K.R."/>
            <person name="Simmons D.R."/>
            <person name="Longcore J.E."/>
            <person name="Mondo S.J."/>
            <person name="Seto K."/>
            <person name="Jeronimo G.H."/>
            <person name="Bonds A.E."/>
            <person name="Quandt C.A."/>
            <person name="Davis W.J."/>
            <person name="Chang Y."/>
            <person name="Federici B.A."/>
            <person name="Kuo A."/>
            <person name="LaButti K."/>
            <person name="Pangilinan J."/>
            <person name="Andreopoulos W."/>
            <person name="Tritt A."/>
            <person name="Riley R."/>
            <person name="Hundley H."/>
            <person name="Johnson J."/>
            <person name="Lipzen A."/>
            <person name="Barry K."/>
            <person name="Lang B.F."/>
            <person name="Cuomo C.A."/>
            <person name="Buchler N.E."/>
            <person name="Grigoriev I.V."/>
            <person name="Spatafora J.W."/>
            <person name="Stajich J.E."/>
            <person name="James T.Y."/>
        </authorList>
    </citation>
    <scope>NUCLEOTIDE SEQUENCE</scope>
    <source>
        <strain evidence="2">AG</strain>
    </source>
</reference>
<name>A0AAD5EGN8_UMBRA</name>
<protein>
    <submittedName>
        <fullName evidence="2">Uncharacterized protein</fullName>
    </submittedName>
</protein>
<feature type="region of interest" description="Disordered" evidence="1">
    <location>
        <begin position="91"/>
        <end position="118"/>
    </location>
</feature>
<dbReference type="EMBL" id="MU620896">
    <property type="protein sequence ID" value="KAI8583388.1"/>
    <property type="molecule type" value="Genomic_DNA"/>
</dbReference>
<accession>A0AAD5EGN8</accession>
<evidence type="ECO:0000313" key="3">
    <source>
        <dbReference type="Proteomes" id="UP001206595"/>
    </source>
</evidence>
<sequence>MAKDISRLSTLVATLAATQGDNPLRVALTSLISYLTQSTYSYSYSYLNSSNSGSGVPGVDTEAKEVQDIKSEIRSLKGFLLNRRNFPSAAHIQPSRSMPSVPTYHKKPATELEDKAGK</sequence>
<reference evidence="2" key="1">
    <citation type="submission" date="2021-06" db="EMBL/GenBank/DDBJ databases">
        <authorList>
            <consortium name="DOE Joint Genome Institute"/>
            <person name="Mondo S.J."/>
            <person name="Amses K.R."/>
            <person name="Simmons D.R."/>
            <person name="Longcore J.E."/>
            <person name="Seto K."/>
            <person name="Alves G.H."/>
            <person name="Bonds A.E."/>
            <person name="Quandt C.A."/>
            <person name="Davis W.J."/>
            <person name="Chang Y."/>
            <person name="Letcher P.M."/>
            <person name="Powell M.J."/>
            <person name="Kuo A."/>
            <person name="Labutti K."/>
            <person name="Pangilinan J."/>
            <person name="Andreopoulos W."/>
            <person name="Tritt A."/>
            <person name="Riley R."/>
            <person name="Hundley H."/>
            <person name="Johnson J."/>
            <person name="Lipzen A."/>
            <person name="Barry K."/>
            <person name="Berbee M.L."/>
            <person name="Buchler N.E."/>
            <person name="Grigoriev I.V."/>
            <person name="Spatafora J.W."/>
            <person name="Stajich J.E."/>
            <person name="James T.Y."/>
        </authorList>
    </citation>
    <scope>NUCLEOTIDE SEQUENCE</scope>
    <source>
        <strain evidence="2">AG</strain>
    </source>
</reference>